<organism evidence="8 9">
    <name type="scientific">Alternaria atra</name>
    <dbReference type="NCBI Taxonomy" id="119953"/>
    <lineage>
        <taxon>Eukaryota</taxon>
        <taxon>Fungi</taxon>
        <taxon>Dikarya</taxon>
        <taxon>Ascomycota</taxon>
        <taxon>Pezizomycotina</taxon>
        <taxon>Dothideomycetes</taxon>
        <taxon>Pleosporomycetidae</taxon>
        <taxon>Pleosporales</taxon>
        <taxon>Pleosporineae</taxon>
        <taxon>Pleosporaceae</taxon>
        <taxon>Alternaria</taxon>
        <taxon>Alternaria sect. Ulocladioides</taxon>
    </lineage>
</organism>
<reference evidence="8" key="1">
    <citation type="submission" date="2021-05" db="EMBL/GenBank/DDBJ databases">
        <authorList>
            <person name="Stam R."/>
        </authorList>
    </citation>
    <scope>NUCLEOTIDE SEQUENCE</scope>
    <source>
        <strain evidence="8">CS162</strain>
    </source>
</reference>
<dbReference type="OrthoDB" id="430051at2759"/>
<keyword evidence="3" id="KW-0862">Zinc</keyword>
<evidence type="ECO:0000259" key="7">
    <source>
        <dbReference type="PROSITE" id="PS51999"/>
    </source>
</evidence>
<evidence type="ECO:0000256" key="1">
    <source>
        <dbReference type="ARBA" id="ARBA00022723"/>
    </source>
</evidence>
<dbReference type="GeneID" id="67019735"/>
<dbReference type="RefSeq" id="XP_043171269.1">
    <property type="nucleotide sequence ID" value="XM_043315334.1"/>
</dbReference>
<feature type="compositionally biased region" description="Low complexity" evidence="6">
    <location>
        <begin position="191"/>
        <end position="203"/>
    </location>
</feature>
<feature type="region of interest" description="Disordered" evidence="6">
    <location>
        <begin position="155"/>
        <end position="248"/>
    </location>
</feature>
<sequence>MSAFRGGRTGGGGPPKGQFLNGVWHCDCNPRLPAVHFETKKEGANKGRWFRACQKPQKSEDRCQFFLWDDHAKTREQNALANNCRTEPGPPNPAPTNLATPSRRPPSAPSPYTIKTNPSASSRKRSRPINDDFDDEYGLGQVDDDDLNQIMVQVETPSKAAKTTNFTTPAPKRQKLPWQIEPGSSSRKNGLQTPQTDQTTLQDNPFASKYPTPRGALFTPSKTDADEDQQVETPSSFDATPTPNRFSNAVNEDVVKDVFDLLKSSSVRLQEHTEKELRTLLVRHTKNTEGYKRGRDVIRSTVKAKEAKITELTYRINTLEAELEAEKAMVKHLRWETQNKSDT</sequence>
<feature type="coiled-coil region" evidence="5">
    <location>
        <begin position="302"/>
        <end position="336"/>
    </location>
</feature>
<keyword evidence="1" id="KW-0479">Metal-binding</keyword>
<dbReference type="Proteomes" id="UP000676310">
    <property type="component" value="Unassembled WGS sequence"/>
</dbReference>
<name>A0A8J2I3R2_9PLEO</name>
<evidence type="ECO:0000256" key="2">
    <source>
        <dbReference type="ARBA" id="ARBA00022771"/>
    </source>
</evidence>
<keyword evidence="5" id="KW-0175">Coiled coil</keyword>
<dbReference type="PROSITE" id="PS51999">
    <property type="entry name" value="ZF_GRF"/>
    <property type="match status" value="1"/>
</dbReference>
<evidence type="ECO:0000256" key="3">
    <source>
        <dbReference type="ARBA" id="ARBA00022833"/>
    </source>
</evidence>
<feature type="compositionally biased region" description="Acidic residues" evidence="6">
    <location>
        <begin position="131"/>
        <end position="142"/>
    </location>
</feature>
<dbReference type="InterPro" id="IPR010666">
    <property type="entry name" value="Znf_GRF"/>
</dbReference>
<dbReference type="EMBL" id="CAJRGZ010000022">
    <property type="protein sequence ID" value="CAG5173943.1"/>
    <property type="molecule type" value="Genomic_DNA"/>
</dbReference>
<proteinExistence type="predicted"/>
<protein>
    <recommendedName>
        <fullName evidence="7">GRF-type domain-containing protein</fullName>
    </recommendedName>
</protein>
<evidence type="ECO:0000256" key="5">
    <source>
        <dbReference type="SAM" id="Coils"/>
    </source>
</evidence>
<comment type="caution">
    <text evidence="8">The sequence shown here is derived from an EMBL/GenBank/DDBJ whole genome shotgun (WGS) entry which is preliminary data.</text>
</comment>
<feature type="region of interest" description="Disordered" evidence="6">
    <location>
        <begin position="81"/>
        <end position="142"/>
    </location>
</feature>
<evidence type="ECO:0000256" key="6">
    <source>
        <dbReference type="SAM" id="MobiDB-lite"/>
    </source>
</evidence>
<evidence type="ECO:0000256" key="4">
    <source>
        <dbReference type="PROSITE-ProRule" id="PRU01343"/>
    </source>
</evidence>
<keyword evidence="2 4" id="KW-0863">Zinc-finger</keyword>
<dbReference type="AlphaFoldDB" id="A0A8J2I3R2"/>
<feature type="compositionally biased region" description="Polar residues" evidence="6">
    <location>
        <begin position="231"/>
        <end position="248"/>
    </location>
</feature>
<evidence type="ECO:0000313" key="9">
    <source>
        <dbReference type="Proteomes" id="UP000676310"/>
    </source>
</evidence>
<accession>A0A8J2I3R2</accession>
<gene>
    <name evidence="8" type="ORF">ALTATR162_LOCUS7705</name>
</gene>
<feature type="domain" description="GRF-type" evidence="7">
    <location>
        <begin position="26"/>
        <end position="72"/>
    </location>
</feature>
<dbReference type="GO" id="GO:0008270">
    <property type="term" value="F:zinc ion binding"/>
    <property type="evidence" value="ECO:0007669"/>
    <property type="project" value="UniProtKB-KW"/>
</dbReference>
<evidence type="ECO:0000313" key="8">
    <source>
        <dbReference type="EMBL" id="CAG5173943.1"/>
    </source>
</evidence>
<keyword evidence="9" id="KW-1185">Reference proteome</keyword>